<feature type="binding site" evidence="7">
    <location>
        <position position="8"/>
    </location>
    <ligand>
        <name>Mg(2+)</name>
        <dbReference type="ChEBI" id="CHEBI:18420"/>
    </ligand>
</feature>
<comment type="subunit">
    <text evidence="3">Homotetramer.</text>
</comment>
<dbReference type="PANTHER" id="PTHR21485:SF3">
    <property type="entry name" value="N-ACYLNEURAMINATE CYTIDYLYLTRANSFERASE"/>
    <property type="match status" value="1"/>
</dbReference>
<dbReference type="PIRSF" id="PIRSF006118">
    <property type="entry name" value="KDO8-P_Ptase"/>
    <property type="match status" value="1"/>
</dbReference>
<dbReference type="EMBL" id="CP165644">
    <property type="protein sequence ID" value="XDU67010.1"/>
    <property type="molecule type" value="Genomic_DNA"/>
</dbReference>
<gene>
    <name evidence="8" type="ORF">AB8B22_00970</name>
</gene>
<feature type="binding site" evidence="7">
    <location>
        <position position="10"/>
    </location>
    <ligand>
        <name>substrate</name>
    </ligand>
</feature>
<evidence type="ECO:0000256" key="7">
    <source>
        <dbReference type="PIRSR" id="PIRSR006118-2"/>
    </source>
</evidence>
<dbReference type="InterPro" id="IPR050793">
    <property type="entry name" value="CMP-NeuNAc_synthase"/>
</dbReference>
<sequence length="165" mass="18222">MIKLVLLDVDGTLTDGGVYHGNDGNVTKKFNVKDGYIIVNARKIGIDFGIVTGGNGKLLEYRAKKLKMKHLFLEVDKKEDVLKKVMDKTGLKSEEIAYMGDDLNDINIIKKVGFSGAPADAVNEVLEIVDFVSAKKGGNGAVREFVEVILKKENLYEKFLEVCLI</sequence>
<evidence type="ECO:0000256" key="4">
    <source>
        <dbReference type="ARBA" id="ARBA00022723"/>
    </source>
</evidence>
<dbReference type="InterPro" id="IPR010023">
    <property type="entry name" value="KdsC_fam"/>
</dbReference>
<comment type="similarity">
    <text evidence="2">Belongs to the KdsC family.</text>
</comment>
<dbReference type="GO" id="GO:0016788">
    <property type="term" value="F:hydrolase activity, acting on ester bonds"/>
    <property type="evidence" value="ECO:0007669"/>
    <property type="project" value="InterPro"/>
</dbReference>
<dbReference type="SFLD" id="SFLDG01136">
    <property type="entry name" value="C1.6:_Phosphoserine_Phosphatas"/>
    <property type="match status" value="1"/>
</dbReference>
<evidence type="ECO:0000256" key="5">
    <source>
        <dbReference type="ARBA" id="ARBA00022801"/>
    </source>
</evidence>
<comment type="cofactor">
    <cofactor evidence="1 7">
        <name>Mg(2+)</name>
        <dbReference type="ChEBI" id="CHEBI:18420"/>
    </cofactor>
</comment>
<dbReference type="InterPro" id="IPR023214">
    <property type="entry name" value="HAD_sf"/>
</dbReference>
<organism evidence="8">
    <name type="scientific">Leptotrichia rugosa</name>
    <dbReference type="NCBI Taxonomy" id="3239302"/>
    <lineage>
        <taxon>Bacteria</taxon>
        <taxon>Fusobacteriati</taxon>
        <taxon>Fusobacteriota</taxon>
        <taxon>Fusobacteriia</taxon>
        <taxon>Fusobacteriales</taxon>
        <taxon>Leptotrichiaceae</taxon>
        <taxon>Leptotrichia</taxon>
    </lineage>
</organism>
<keyword evidence="5" id="KW-0378">Hydrolase</keyword>
<dbReference type="CDD" id="cd01630">
    <property type="entry name" value="HAD_KDO-like"/>
    <property type="match status" value="1"/>
</dbReference>
<dbReference type="RefSeq" id="WP_094079354.1">
    <property type="nucleotide sequence ID" value="NZ_CP165644.1"/>
</dbReference>
<dbReference type="GO" id="GO:0008781">
    <property type="term" value="F:N-acylneuraminate cytidylyltransferase activity"/>
    <property type="evidence" value="ECO:0007669"/>
    <property type="project" value="TreeGrafter"/>
</dbReference>
<protein>
    <submittedName>
        <fullName evidence="8">KdsC family phosphatase</fullName>
    </submittedName>
</protein>
<dbReference type="SFLD" id="SFLDS00003">
    <property type="entry name" value="Haloacid_Dehalogenase"/>
    <property type="match status" value="1"/>
</dbReference>
<name>A0AB39VHJ5_9FUSO</name>
<evidence type="ECO:0000313" key="8">
    <source>
        <dbReference type="EMBL" id="XDU67010.1"/>
    </source>
</evidence>
<dbReference type="KEGG" id="lrug:AB8B22_00970"/>
<dbReference type="SUPFAM" id="SSF56784">
    <property type="entry name" value="HAD-like"/>
    <property type="match status" value="1"/>
</dbReference>
<accession>A0AB39VHJ5</accession>
<reference evidence="8" key="1">
    <citation type="submission" date="2024-07" db="EMBL/GenBank/DDBJ databases">
        <authorList>
            <person name="Li X.-J."/>
            <person name="Wang X."/>
        </authorList>
    </citation>
    <scope>NUCLEOTIDE SEQUENCE</scope>
    <source>
        <strain evidence="8">HSP-334</strain>
    </source>
</reference>
<evidence type="ECO:0000256" key="6">
    <source>
        <dbReference type="ARBA" id="ARBA00022842"/>
    </source>
</evidence>
<keyword evidence="6 7" id="KW-0460">Magnesium</keyword>
<dbReference type="GO" id="GO:0046872">
    <property type="term" value="F:metal ion binding"/>
    <property type="evidence" value="ECO:0007669"/>
    <property type="project" value="UniProtKB-KW"/>
</dbReference>
<evidence type="ECO:0000256" key="2">
    <source>
        <dbReference type="ARBA" id="ARBA00005893"/>
    </source>
</evidence>
<feature type="binding site" evidence="7">
    <location>
        <position position="101"/>
    </location>
    <ligand>
        <name>Mg(2+)</name>
        <dbReference type="ChEBI" id="CHEBI:18420"/>
    </ligand>
</feature>
<dbReference type="SFLD" id="SFLDG01138">
    <property type="entry name" value="C1.6.2:_Deoxy-d-mannose-octulo"/>
    <property type="match status" value="1"/>
</dbReference>
<dbReference type="Gene3D" id="3.40.50.1000">
    <property type="entry name" value="HAD superfamily/HAD-like"/>
    <property type="match status" value="1"/>
</dbReference>
<dbReference type="PANTHER" id="PTHR21485">
    <property type="entry name" value="HAD SUPERFAMILY MEMBERS CMAS AND KDSC"/>
    <property type="match status" value="1"/>
</dbReference>
<keyword evidence="4 7" id="KW-0479">Metal-binding</keyword>
<dbReference type="NCBIfam" id="TIGR01670">
    <property type="entry name" value="KdsC-phosphatas"/>
    <property type="match status" value="1"/>
</dbReference>
<dbReference type="AlphaFoldDB" id="A0AB39VHJ5"/>
<dbReference type="Pfam" id="PF08282">
    <property type="entry name" value="Hydrolase_3"/>
    <property type="match status" value="1"/>
</dbReference>
<evidence type="ECO:0000256" key="1">
    <source>
        <dbReference type="ARBA" id="ARBA00001946"/>
    </source>
</evidence>
<proteinExistence type="inferred from homology"/>
<dbReference type="InterPro" id="IPR036412">
    <property type="entry name" value="HAD-like_sf"/>
</dbReference>
<evidence type="ECO:0000256" key="3">
    <source>
        <dbReference type="ARBA" id="ARBA00011881"/>
    </source>
</evidence>
<dbReference type="FunFam" id="3.40.50.1000:FF:000029">
    <property type="entry name" value="3-deoxy-D-manno-octulosonate 8-phosphate phosphatase KdsC"/>
    <property type="match status" value="1"/>
</dbReference>